<gene>
    <name evidence="5" type="ORF">PT974_09448</name>
</gene>
<keyword evidence="6" id="KW-1185">Reference proteome</keyword>
<dbReference type="InterPro" id="IPR006913">
    <property type="entry name" value="CENP-V/GFA"/>
</dbReference>
<dbReference type="SUPFAM" id="SSF51316">
    <property type="entry name" value="Mss4-like"/>
    <property type="match status" value="1"/>
</dbReference>
<keyword evidence="2" id="KW-0479">Metal-binding</keyword>
<dbReference type="PROSITE" id="PS51891">
    <property type="entry name" value="CENP_V_GFA"/>
    <property type="match status" value="1"/>
</dbReference>
<reference evidence="5 6" key="1">
    <citation type="submission" date="2024-01" db="EMBL/GenBank/DDBJ databases">
        <title>Complete genome of Cladobotryum mycophilum ATHUM6906.</title>
        <authorList>
            <person name="Christinaki A.C."/>
            <person name="Myridakis A.I."/>
            <person name="Kouvelis V.N."/>
        </authorList>
    </citation>
    <scope>NUCLEOTIDE SEQUENCE [LARGE SCALE GENOMIC DNA]</scope>
    <source>
        <strain evidence="5 6">ATHUM6906</strain>
    </source>
</reference>
<evidence type="ECO:0000259" key="4">
    <source>
        <dbReference type="PROSITE" id="PS51891"/>
    </source>
</evidence>
<sequence length="132" mass="14574">MSTPFLDADFILQPAPPNTPDVTYSGNCHCGAVKFTLTLPDIRRGTIMRCNCSICTKKGYQSVYPKRSEVTFVSGFEGMKTYRFGGLESPLYNCRVALNISTFTDIDELLSELTYVTGNGKHALGSPYKVPE</sequence>
<evidence type="ECO:0000256" key="3">
    <source>
        <dbReference type="ARBA" id="ARBA00022833"/>
    </source>
</evidence>
<feature type="domain" description="CENP-V/GFA" evidence="4">
    <location>
        <begin position="24"/>
        <end position="129"/>
    </location>
</feature>
<protein>
    <recommendedName>
        <fullName evidence="4">CENP-V/GFA domain-containing protein</fullName>
    </recommendedName>
</protein>
<organism evidence="5 6">
    <name type="scientific">Cladobotryum mycophilum</name>
    <dbReference type="NCBI Taxonomy" id="491253"/>
    <lineage>
        <taxon>Eukaryota</taxon>
        <taxon>Fungi</taxon>
        <taxon>Dikarya</taxon>
        <taxon>Ascomycota</taxon>
        <taxon>Pezizomycotina</taxon>
        <taxon>Sordariomycetes</taxon>
        <taxon>Hypocreomycetidae</taxon>
        <taxon>Hypocreales</taxon>
        <taxon>Hypocreaceae</taxon>
        <taxon>Cladobotryum</taxon>
    </lineage>
</organism>
<keyword evidence="3" id="KW-0862">Zinc</keyword>
<proteinExistence type="inferred from homology"/>
<dbReference type="PANTHER" id="PTHR28620:SF1">
    <property type="entry name" value="CENP-V_GFA DOMAIN-CONTAINING PROTEIN"/>
    <property type="match status" value="1"/>
</dbReference>
<dbReference type="Gene3D" id="2.170.150.70">
    <property type="match status" value="1"/>
</dbReference>
<accession>A0ABR0SHC8</accession>
<evidence type="ECO:0000256" key="1">
    <source>
        <dbReference type="ARBA" id="ARBA00005495"/>
    </source>
</evidence>
<comment type="caution">
    <text evidence="5">The sequence shown here is derived from an EMBL/GenBank/DDBJ whole genome shotgun (WGS) entry which is preliminary data.</text>
</comment>
<dbReference type="InterPro" id="IPR052355">
    <property type="entry name" value="CENP-V-like"/>
</dbReference>
<dbReference type="EMBL" id="JAVFKD010000014">
    <property type="protein sequence ID" value="KAK5991170.1"/>
    <property type="molecule type" value="Genomic_DNA"/>
</dbReference>
<evidence type="ECO:0000313" key="5">
    <source>
        <dbReference type="EMBL" id="KAK5991170.1"/>
    </source>
</evidence>
<dbReference type="PANTHER" id="PTHR28620">
    <property type="entry name" value="CENTROMERE PROTEIN V"/>
    <property type="match status" value="1"/>
</dbReference>
<dbReference type="InterPro" id="IPR011057">
    <property type="entry name" value="Mss4-like_sf"/>
</dbReference>
<evidence type="ECO:0000256" key="2">
    <source>
        <dbReference type="ARBA" id="ARBA00022723"/>
    </source>
</evidence>
<dbReference type="Proteomes" id="UP001338125">
    <property type="component" value="Unassembled WGS sequence"/>
</dbReference>
<comment type="similarity">
    <text evidence="1">Belongs to the Gfa family.</text>
</comment>
<evidence type="ECO:0000313" key="6">
    <source>
        <dbReference type="Proteomes" id="UP001338125"/>
    </source>
</evidence>
<name>A0ABR0SHC8_9HYPO</name>